<dbReference type="GO" id="GO:0003677">
    <property type="term" value="F:DNA binding"/>
    <property type="evidence" value="ECO:0007669"/>
    <property type="project" value="UniProtKB-UniRule"/>
</dbReference>
<keyword evidence="2" id="KW-0229">DNA integration</keyword>
<evidence type="ECO:0000259" key="6">
    <source>
        <dbReference type="PROSITE" id="PS51898"/>
    </source>
</evidence>
<accession>A0A8J7KTB8</accession>
<dbReference type="PANTHER" id="PTHR30349">
    <property type="entry name" value="PHAGE INTEGRASE-RELATED"/>
    <property type="match status" value="1"/>
</dbReference>
<evidence type="ECO:0000313" key="9">
    <source>
        <dbReference type="Proteomes" id="UP000622653"/>
    </source>
</evidence>
<evidence type="ECO:0000313" key="8">
    <source>
        <dbReference type="EMBL" id="MBF4501399.1"/>
    </source>
</evidence>
<protein>
    <submittedName>
        <fullName evidence="8">Tyrosine-type recombinase/integrase</fullName>
    </submittedName>
</protein>
<reference evidence="8" key="1">
    <citation type="submission" date="2020-11" db="EMBL/GenBank/DDBJ databases">
        <title>Multidrug resistant novel bacterium Savagea serpentis sp. nov., isolated from the scats of a vine snake (Ahaetulla nasuta).</title>
        <authorList>
            <person name="Venkata Ramana V."/>
            <person name="Vikas Patil S."/>
            <person name="Yogita Lugani V."/>
        </authorList>
    </citation>
    <scope>NUCLEOTIDE SEQUENCE</scope>
    <source>
        <strain evidence="8">SN6</strain>
    </source>
</reference>
<comment type="similarity">
    <text evidence="1">Belongs to the 'phage' integrase family.</text>
</comment>
<dbReference type="GO" id="GO:0015074">
    <property type="term" value="P:DNA integration"/>
    <property type="evidence" value="ECO:0007669"/>
    <property type="project" value="UniProtKB-KW"/>
</dbReference>
<organism evidence="8 9">
    <name type="scientific">Savagea serpentis</name>
    <dbReference type="NCBI Taxonomy" id="2785297"/>
    <lineage>
        <taxon>Bacteria</taxon>
        <taxon>Bacillati</taxon>
        <taxon>Bacillota</taxon>
        <taxon>Bacilli</taxon>
        <taxon>Bacillales</taxon>
        <taxon>Caryophanaceae</taxon>
        <taxon>Savagea</taxon>
    </lineage>
</organism>
<keyword evidence="4" id="KW-0233">DNA recombination</keyword>
<dbReference type="Gene3D" id="1.10.150.130">
    <property type="match status" value="1"/>
</dbReference>
<gene>
    <name evidence="8" type="ORF">IRY55_08500</name>
</gene>
<evidence type="ECO:0000256" key="1">
    <source>
        <dbReference type="ARBA" id="ARBA00008857"/>
    </source>
</evidence>
<dbReference type="AlphaFoldDB" id="A0A8J7KTB8"/>
<dbReference type="Gene3D" id="1.10.443.10">
    <property type="entry name" value="Intergrase catalytic core"/>
    <property type="match status" value="1"/>
</dbReference>
<dbReference type="GO" id="GO:0006310">
    <property type="term" value="P:DNA recombination"/>
    <property type="evidence" value="ECO:0007669"/>
    <property type="project" value="UniProtKB-KW"/>
</dbReference>
<sequence length="297" mass="35065">MKVLCYREAIEIFEKWLQLRQLSPETVRGYGIDVRQFYEWRSKKWNAPINVCALESRHFEGYIAYLMEERACQPRSVNRKLNALSTFFECLILKDWMTHNPMEKVTRLKVVEDERTYLTAEEVDRLLRHVDHPVVYYFLRTMAFTGMRVSECMYLKLEHLDLEKQSLLVYQGKGGKSRRIPLNDEITEDLHYYLNYVRPLVSTPYVFAFRRTGQVSRQSINNHLKRARERAGIDKDVTSHMLRHSFASYLITKGVHVAIIQKLLGHANLRTTSTYLHVDQQDLIDAIQQVDYEGVGR</sequence>
<dbReference type="InterPro" id="IPR011010">
    <property type="entry name" value="DNA_brk_join_enz"/>
</dbReference>
<feature type="domain" description="Core-binding (CB)" evidence="7">
    <location>
        <begin position="4"/>
        <end position="92"/>
    </location>
</feature>
<dbReference type="PROSITE" id="PS51898">
    <property type="entry name" value="TYR_RECOMBINASE"/>
    <property type="match status" value="1"/>
</dbReference>
<dbReference type="Pfam" id="PF00589">
    <property type="entry name" value="Phage_integrase"/>
    <property type="match status" value="1"/>
</dbReference>
<dbReference type="InterPro" id="IPR002104">
    <property type="entry name" value="Integrase_catalytic"/>
</dbReference>
<evidence type="ECO:0000256" key="3">
    <source>
        <dbReference type="ARBA" id="ARBA00023125"/>
    </source>
</evidence>
<dbReference type="EMBL" id="JADKPV010000003">
    <property type="protein sequence ID" value="MBF4501399.1"/>
    <property type="molecule type" value="Genomic_DNA"/>
</dbReference>
<dbReference type="InterPro" id="IPR010998">
    <property type="entry name" value="Integrase_recombinase_N"/>
</dbReference>
<dbReference type="PANTHER" id="PTHR30349:SF64">
    <property type="entry name" value="PROPHAGE INTEGRASE INTD-RELATED"/>
    <property type="match status" value="1"/>
</dbReference>
<feature type="domain" description="Tyr recombinase" evidence="6">
    <location>
        <begin position="113"/>
        <end position="288"/>
    </location>
</feature>
<name>A0A8J7KTB8_9BACL</name>
<keyword evidence="9" id="KW-1185">Reference proteome</keyword>
<dbReference type="Pfam" id="PF13495">
    <property type="entry name" value="Phage_int_SAM_4"/>
    <property type="match status" value="1"/>
</dbReference>
<dbReference type="Proteomes" id="UP000622653">
    <property type="component" value="Unassembled WGS sequence"/>
</dbReference>
<proteinExistence type="inferred from homology"/>
<dbReference type="RefSeq" id="WP_194562875.1">
    <property type="nucleotide sequence ID" value="NZ_JADKPV010000003.1"/>
</dbReference>
<evidence type="ECO:0000256" key="2">
    <source>
        <dbReference type="ARBA" id="ARBA00022908"/>
    </source>
</evidence>
<dbReference type="InterPro" id="IPR050090">
    <property type="entry name" value="Tyrosine_recombinase_XerCD"/>
</dbReference>
<dbReference type="SUPFAM" id="SSF56349">
    <property type="entry name" value="DNA breaking-rejoining enzymes"/>
    <property type="match status" value="1"/>
</dbReference>
<dbReference type="PROSITE" id="PS51900">
    <property type="entry name" value="CB"/>
    <property type="match status" value="1"/>
</dbReference>
<evidence type="ECO:0000256" key="4">
    <source>
        <dbReference type="ARBA" id="ARBA00023172"/>
    </source>
</evidence>
<dbReference type="InterPro" id="IPR044068">
    <property type="entry name" value="CB"/>
</dbReference>
<comment type="caution">
    <text evidence="8">The sequence shown here is derived from an EMBL/GenBank/DDBJ whole genome shotgun (WGS) entry which is preliminary data.</text>
</comment>
<evidence type="ECO:0000256" key="5">
    <source>
        <dbReference type="PROSITE-ProRule" id="PRU01248"/>
    </source>
</evidence>
<dbReference type="InterPro" id="IPR004107">
    <property type="entry name" value="Integrase_SAM-like_N"/>
</dbReference>
<keyword evidence="3 5" id="KW-0238">DNA-binding</keyword>
<evidence type="ECO:0000259" key="7">
    <source>
        <dbReference type="PROSITE" id="PS51900"/>
    </source>
</evidence>
<dbReference type="InterPro" id="IPR013762">
    <property type="entry name" value="Integrase-like_cat_sf"/>
</dbReference>